<dbReference type="Proteomes" id="UP000008311">
    <property type="component" value="Unassembled WGS sequence"/>
</dbReference>
<name>B9SHQ1_RICCO</name>
<feature type="region of interest" description="Disordered" evidence="1">
    <location>
        <begin position="35"/>
        <end position="60"/>
    </location>
</feature>
<gene>
    <name evidence="2" type="ORF">RCOM_0742390</name>
</gene>
<accession>B9SHQ1</accession>
<evidence type="ECO:0000313" key="2">
    <source>
        <dbReference type="EMBL" id="EEF36878.1"/>
    </source>
</evidence>
<reference evidence="3" key="1">
    <citation type="journal article" date="2010" name="Nat. Biotechnol.">
        <title>Draft genome sequence of the oilseed species Ricinus communis.</title>
        <authorList>
            <person name="Chan A.P."/>
            <person name="Crabtree J."/>
            <person name="Zhao Q."/>
            <person name="Lorenzi H."/>
            <person name="Orvis J."/>
            <person name="Puiu D."/>
            <person name="Melake-Berhan A."/>
            <person name="Jones K.M."/>
            <person name="Redman J."/>
            <person name="Chen G."/>
            <person name="Cahoon E.B."/>
            <person name="Gedil M."/>
            <person name="Stanke M."/>
            <person name="Haas B.J."/>
            <person name="Wortman J.R."/>
            <person name="Fraser-Liggett C.M."/>
            <person name="Ravel J."/>
            <person name="Rabinowicz P.D."/>
        </authorList>
    </citation>
    <scope>NUCLEOTIDE SEQUENCE [LARGE SCALE GENOMIC DNA]</scope>
    <source>
        <strain evidence="3">cv. Hale</strain>
    </source>
</reference>
<protein>
    <submittedName>
        <fullName evidence="2">Uncharacterized protein</fullName>
    </submittedName>
</protein>
<feature type="compositionally biased region" description="Polar residues" evidence="1">
    <location>
        <begin position="51"/>
        <end position="60"/>
    </location>
</feature>
<keyword evidence="3" id="KW-1185">Reference proteome</keyword>
<evidence type="ECO:0000313" key="3">
    <source>
        <dbReference type="Proteomes" id="UP000008311"/>
    </source>
</evidence>
<evidence type="ECO:0000256" key="1">
    <source>
        <dbReference type="SAM" id="MobiDB-lite"/>
    </source>
</evidence>
<proteinExistence type="predicted"/>
<dbReference type="EMBL" id="EQ973965">
    <property type="protein sequence ID" value="EEF36878.1"/>
    <property type="molecule type" value="Genomic_DNA"/>
</dbReference>
<sequence>MKTVIAATKKAKNMKNPNFKTQSVGMNNSAIANVSLGSNYPNGPHDHANPATKTQMHTTT</sequence>
<organism evidence="2 3">
    <name type="scientific">Ricinus communis</name>
    <name type="common">Castor bean</name>
    <dbReference type="NCBI Taxonomy" id="3988"/>
    <lineage>
        <taxon>Eukaryota</taxon>
        <taxon>Viridiplantae</taxon>
        <taxon>Streptophyta</taxon>
        <taxon>Embryophyta</taxon>
        <taxon>Tracheophyta</taxon>
        <taxon>Spermatophyta</taxon>
        <taxon>Magnoliopsida</taxon>
        <taxon>eudicotyledons</taxon>
        <taxon>Gunneridae</taxon>
        <taxon>Pentapetalae</taxon>
        <taxon>rosids</taxon>
        <taxon>fabids</taxon>
        <taxon>Malpighiales</taxon>
        <taxon>Euphorbiaceae</taxon>
        <taxon>Acalyphoideae</taxon>
        <taxon>Acalypheae</taxon>
        <taxon>Ricinus</taxon>
    </lineage>
</organism>
<dbReference type="AlphaFoldDB" id="B9SHQ1"/>
<dbReference type="InParanoid" id="B9SHQ1"/>